<evidence type="ECO:0000259" key="13">
    <source>
        <dbReference type="Pfam" id="PF09084"/>
    </source>
</evidence>
<evidence type="ECO:0000256" key="12">
    <source>
        <dbReference type="SAM" id="SignalP"/>
    </source>
</evidence>
<keyword evidence="6" id="KW-0479">Metal-binding</keyword>
<evidence type="ECO:0000256" key="5">
    <source>
        <dbReference type="ARBA" id="ARBA00022679"/>
    </source>
</evidence>
<keyword evidence="12" id="KW-0732">Signal</keyword>
<keyword evidence="15" id="KW-1185">Reference proteome</keyword>
<evidence type="ECO:0000313" key="14">
    <source>
        <dbReference type="EMBL" id="QRG07899.1"/>
    </source>
</evidence>
<comment type="function">
    <text evidence="1">Responsible for the formation of the pyrimidine heterocycle in the thiamine biosynthesis pathway. Catalyzes the formation of hydroxymethylpyrimidine phosphate (HMP-P) from histidine and pyridoxal phosphate (PLP). The protein uses PLP and the active site histidine to form HMP-P, generating an inactive enzyme. The enzyme can only undergo a single turnover, which suggests it is a suicide enzyme.</text>
</comment>
<name>A0A974SK55_9HYPH</name>
<dbReference type="InterPro" id="IPR027939">
    <property type="entry name" value="NMT1/THI5"/>
</dbReference>
<dbReference type="RefSeq" id="WP_203194812.1">
    <property type="nucleotide sequence ID" value="NZ_CP063362.1"/>
</dbReference>
<evidence type="ECO:0000256" key="2">
    <source>
        <dbReference type="ARBA" id="ARBA00004948"/>
    </source>
</evidence>
<dbReference type="KEGG" id="xdi:EZH22_05890"/>
<evidence type="ECO:0000256" key="11">
    <source>
        <dbReference type="ARBA" id="ARBA00048179"/>
    </source>
</evidence>
<accession>A0A974SK55</accession>
<keyword evidence="8" id="KW-0784">Thiamine biosynthesis</keyword>
<dbReference type="AlphaFoldDB" id="A0A974SK55"/>
<dbReference type="SUPFAM" id="SSF53850">
    <property type="entry name" value="Periplasmic binding protein-like II"/>
    <property type="match status" value="1"/>
</dbReference>
<keyword evidence="5" id="KW-0808">Transferase</keyword>
<feature type="signal peptide" evidence="12">
    <location>
        <begin position="1"/>
        <end position="31"/>
    </location>
</feature>
<dbReference type="GO" id="GO:0016740">
    <property type="term" value="F:transferase activity"/>
    <property type="evidence" value="ECO:0007669"/>
    <property type="project" value="UniProtKB-KW"/>
</dbReference>
<keyword evidence="9" id="KW-0408">Iron</keyword>
<dbReference type="GO" id="GO:0046872">
    <property type="term" value="F:metal ion binding"/>
    <property type="evidence" value="ECO:0007669"/>
    <property type="project" value="UniProtKB-KW"/>
</dbReference>
<dbReference type="PANTHER" id="PTHR31528:SF1">
    <property type="entry name" value="4-AMINO-5-HYDROXYMETHYL-2-METHYLPYRIMIDINE PHOSPHATE SYNTHASE THI11-RELATED"/>
    <property type="match status" value="1"/>
</dbReference>
<feature type="chain" id="PRO_5037087015" description="Thiamine pyrimidine synthase" evidence="12">
    <location>
        <begin position="32"/>
        <end position="333"/>
    </location>
</feature>
<dbReference type="EMBL" id="CP063362">
    <property type="protein sequence ID" value="QRG07899.1"/>
    <property type="molecule type" value="Genomic_DNA"/>
</dbReference>
<keyword evidence="7" id="KW-0663">Pyridoxal phosphate</keyword>
<feature type="domain" description="SsuA/THI5-like" evidence="13">
    <location>
        <begin position="46"/>
        <end position="250"/>
    </location>
</feature>
<comment type="catalytic activity">
    <reaction evidence="11">
        <text>N(6)-(pyridoxal phosphate)-L-lysyl-[4-amino-5-hydroxymethyl-2-methylpyrimidine phosphate synthase] + L-histidyl-[4-amino-5-hydroxymethyl-2-methylpyrimidine phosphate synthase] + 2 Fe(3+) + 4 H2O = L-lysyl-[4-amino-5-hydroxymethyl-2-methylpyrimidine phosphate synthase] + (2S)-2-amino-5-hydroxy-4-oxopentanoyl-[4-amino-5-hydroxymethyl-2-methylpyrimidine phosphate synthase] + 4-amino-2-methyl-5-(phosphooxymethyl)pyrimidine + 3-oxopropanoate + 2 Fe(2+) + 2 H(+)</text>
        <dbReference type="Rhea" id="RHEA:65756"/>
        <dbReference type="Rhea" id="RHEA-COMP:16892"/>
        <dbReference type="Rhea" id="RHEA-COMP:16893"/>
        <dbReference type="Rhea" id="RHEA-COMP:16894"/>
        <dbReference type="Rhea" id="RHEA-COMP:16895"/>
        <dbReference type="ChEBI" id="CHEBI:15377"/>
        <dbReference type="ChEBI" id="CHEBI:15378"/>
        <dbReference type="ChEBI" id="CHEBI:29033"/>
        <dbReference type="ChEBI" id="CHEBI:29034"/>
        <dbReference type="ChEBI" id="CHEBI:29969"/>
        <dbReference type="ChEBI" id="CHEBI:29979"/>
        <dbReference type="ChEBI" id="CHEBI:33190"/>
        <dbReference type="ChEBI" id="CHEBI:58354"/>
        <dbReference type="ChEBI" id="CHEBI:143915"/>
        <dbReference type="ChEBI" id="CHEBI:157692"/>
    </reaction>
    <physiologicalReaction direction="left-to-right" evidence="11">
        <dbReference type="Rhea" id="RHEA:65757"/>
    </physiologicalReaction>
</comment>
<evidence type="ECO:0000256" key="4">
    <source>
        <dbReference type="ARBA" id="ARBA00011738"/>
    </source>
</evidence>
<protein>
    <recommendedName>
        <fullName evidence="10">Thiamine pyrimidine synthase</fullName>
    </recommendedName>
</protein>
<proteinExistence type="inferred from homology"/>
<comment type="similarity">
    <text evidence="3">Belongs to the NMT1/THI5 family.</text>
</comment>
<evidence type="ECO:0000256" key="6">
    <source>
        <dbReference type="ARBA" id="ARBA00022723"/>
    </source>
</evidence>
<sequence>MKMTSIAARLVRAAAATALLAGPLAAGPAAAEEKMTIRLDFSPWGVHAGMHLAKEKGWFKDSGLDVDIQDGRGSGNTLQLVNAGQVDVGQIQVGLLPQARENGSTAKAFAGFDKRTDLAVLVDQDSPVTKVSDFKGKSLVVFAASPWAPFIDYWLKQGGLDRTTVNVMFVDPAAVWGTYTAKRADGLMSTEPSAIPVAAANRPSKAILAEDVGITFPSYGLIATEKTIDTRKDALKKLVEVQQKAWAYIRDGHIDEAADAIIKQRPNAKLDKKVLADQIKLTIDFFDTPNSKGKPIGYQSPEDWAKAAKSAVDAGAIKPGTDPATYFTNEFIQ</sequence>
<organism evidence="14 15">
    <name type="scientific">Xanthobacter dioxanivorans</name>
    <dbReference type="NCBI Taxonomy" id="2528964"/>
    <lineage>
        <taxon>Bacteria</taxon>
        <taxon>Pseudomonadati</taxon>
        <taxon>Pseudomonadota</taxon>
        <taxon>Alphaproteobacteria</taxon>
        <taxon>Hyphomicrobiales</taxon>
        <taxon>Xanthobacteraceae</taxon>
        <taxon>Xanthobacter</taxon>
    </lineage>
</organism>
<reference evidence="14 15" key="1">
    <citation type="submission" date="2020-10" db="EMBL/GenBank/DDBJ databases">
        <title>Degradation of 1,4-Dioxane by Xanthobacter sp. YN2, via a Novel Group-2 Soluble Di-Iron Monooxygenase.</title>
        <authorList>
            <person name="Ma F."/>
            <person name="Wang Y."/>
            <person name="Yang J."/>
            <person name="Guo H."/>
            <person name="Su D."/>
            <person name="Yu L."/>
        </authorList>
    </citation>
    <scope>NUCLEOTIDE SEQUENCE [LARGE SCALE GENOMIC DNA]</scope>
    <source>
        <strain evidence="14 15">YN2</strain>
    </source>
</reference>
<gene>
    <name evidence="14" type="ORF">EZH22_05890</name>
</gene>
<dbReference type="Pfam" id="PF09084">
    <property type="entry name" value="NMT1"/>
    <property type="match status" value="1"/>
</dbReference>
<dbReference type="Gene3D" id="3.40.190.10">
    <property type="entry name" value="Periplasmic binding protein-like II"/>
    <property type="match status" value="2"/>
</dbReference>
<evidence type="ECO:0000256" key="10">
    <source>
        <dbReference type="ARBA" id="ARBA00033171"/>
    </source>
</evidence>
<evidence type="ECO:0000256" key="8">
    <source>
        <dbReference type="ARBA" id="ARBA00022977"/>
    </source>
</evidence>
<evidence type="ECO:0000256" key="3">
    <source>
        <dbReference type="ARBA" id="ARBA00009406"/>
    </source>
</evidence>
<dbReference type="Proteomes" id="UP000596427">
    <property type="component" value="Chromosome"/>
</dbReference>
<comment type="pathway">
    <text evidence="2">Cofactor biosynthesis; thiamine diphosphate biosynthesis.</text>
</comment>
<dbReference type="InterPro" id="IPR015168">
    <property type="entry name" value="SsuA/THI5"/>
</dbReference>
<comment type="subunit">
    <text evidence="4">Homodimer.</text>
</comment>
<dbReference type="PANTHER" id="PTHR31528">
    <property type="entry name" value="4-AMINO-5-HYDROXYMETHYL-2-METHYLPYRIMIDINE PHOSPHATE SYNTHASE THI11-RELATED"/>
    <property type="match status" value="1"/>
</dbReference>
<evidence type="ECO:0000256" key="1">
    <source>
        <dbReference type="ARBA" id="ARBA00003469"/>
    </source>
</evidence>
<evidence type="ECO:0000256" key="7">
    <source>
        <dbReference type="ARBA" id="ARBA00022898"/>
    </source>
</evidence>
<evidence type="ECO:0000256" key="9">
    <source>
        <dbReference type="ARBA" id="ARBA00023004"/>
    </source>
</evidence>
<dbReference type="GO" id="GO:0009228">
    <property type="term" value="P:thiamine biosynthetic process"/>
    <property type="evidence" value="ECO:0007669"/>
    <property type="project" value="UniProtKB-KW"/>
</dbReference>
<evidence type="ECO:0000313" key="15">
    <source>
        <dbReference type="Proteomes" id="UP000596427"/>
    </source>
</evidence>